<dbReference type="OrthoDB" id="8194810at2759"/>
<organism evidence="2 3">
    <name type="scientific">Ladona fulva</name>
    <name type="common">Scarce chaser dragonfly</name>
    <name type="synonym">Libellula fulva</name>
    <dbReference type="NCBI Taxonomy" id="123851"/>
    <lineage>
        <taxon>Eukaryota</taxon>
        <taxon>Metazoa</taxon>
        <taxon>Ecdysozoa</taxon>
        <taxon>Arthropoda</taxon>
        <taxon>Hexapoda</taxon>
        <taxon>Insecta</taxon>
        <taxon>Pterygota</taxon>
        <taxon>Palaeoptera</taxon>
        <taxon>Odonata</taxon>
        <taxon>Epiprocta</taxon>
        <taxon>Anisoptera</taxon>
        <taxon>Libelluloidea</taxon>
        <taxon>Libellulidae</taxon>
        <taxon>Ladona</taxon>
    </lineage>
</organism>
<accession>A0A8K0KFY7</accession>
<dbReference type="InterPro" id="IPR029526">
    <property type="entry name" value="PGBD"/>
</dbReference>
<keyword evidence="3" id="KW-1185">Reference proteome</keyword>
<dbReference type="Pfam" id="PF13843">
    <property type="entry name" value="DDE_Tnp_1_7"/>
    <property type="match status" value="1"/>
</dbReference>
<reference evidence="2" key="2">
    <citation type="submission" date="2017-10" db="EMBL/GenBank/DDBJ databases">
        <title>Ladona fulva Genome sequencing and assembly.</title>
        <authorList>
            <person name="Murali S."/>
            <person name="Richards S."/>
            <person name="Bandaranaike D."/>
            <person name="Bellair M."/>
            <person name="Blankenburg K."/>
            <person name="Chao H."/>
            <person name="Dinh H."/>
            <person name="Doddapaneni H."/>
            <person name="Dugan-Rocha S."/>
            <person name="Elkadiri S."/>
            <person name="Gnanaolivu R."/>
            <person name="Hernandez B."/>
            <person name="Skinner E."/>
            <person name="Javaid M."/>
            <person name="Lee S."/>
            <person name="Li M."/>
            <person name="Ming W."/>
            <person name="Munidasa M."/>
            <person name="Muniz J."/>
            <person name="Nguyen L."/>
            <person name="Hughes D."/>
            <person name="Osuji N."/>
            <person name="Pu L.-L."/>
            <person name="Puazo M."/>
            <person name="Qu C."/>
            <person name="Quiroz J."/>
            <person name="Raj R."/>
            <person name="Weissenberger G."/>
            <person name="Xin Y."/>
            <person name="Zou X."/>
            <person name="Han Y."/>
            <person name="Worley K."/>
            <person name="Muzny D."/>
            <person name="Gibbs R."/>
        </authorList>
    </citation>
    <scope>NUCLEOTIDE SEQUENCE</scope>
    <source>
        <strain evidence="2">Sampled in the wild</strain>
    </source>
</reference>
<comment type="caution">
    <text evidence="2">The sequence shown here is derived from an EMBL/GenBank/DDBJ whole genome shotgun (WGS) entry which is preliminary data.</text>
</comment>
<feature type="domain" description="PiggyBac transposable element-derived protein" evidence="1">
    <location>
        <begin position="14"/>
        <end position="166"/>
    </location>
</feature>
<evidence type="ECO:0000313" key="2">
    <source>
        <dbReference type="EMBL" id="KAG8234175.1"/>
    </source>
</evidence>
<dbReference type="PANTHER" id="PTHR46599:SF3">
    <property type="entry name" value="PIGGYBAC TRANSPOSABLE ELEMENT-DERIVED PROTEIN 4"/>
    <property type="match status" value="1"/>
</dbReference>
<evidence type="ECO:0000259" key="1">
    <source>
        <dbReference type="Pfam" id="PF13843"/>
    </source>
</evidence>
<dbReference type="Proteomes" id="UP000792457">
    <property type="component" value="Unassembled WGS sequence"/>
</dbReference>
<reference evidence="2" key="1">
    <citation type="submission" date="2013-04" db="EMBL/GenBank/DDBJ databases">
        <authorList>
            <person name="Qu J."/>
            <person name="Murali S.C."/>
            <person name="Bandaranaike D."/>
            <person name="Bellair M."/>
            <person name="Blankenburg K."/>
            <person name="Chao H."/>
            <person name="Dinh H."/>
            <person name="Doddapaneni H."/>
            <person name="Downs B."/>
            <person name="Dugan-Rocha S."/>
            <person name="Elkadiri S."/>
            <person name="Gnanaolivu R.D."/>
            <person name="Hernandez B."/>
            <person name="Javaid M."/>
            <person name="Jayaseelan J.C."/>
            <person name="Lee S."/>
            <person name="Li M."/>
            <person name="Ming W."/>
            <person name="Munidasa M."/>
            <person name="Muniz J."/>
            <person name="Nguyen L."/>
            <person name="Ongeri F."/>
            <person name="Osuji N."/>
            <person name="Pu L.-L."/>
            <person name="Puazo M."/>
            <person name="Qu C."/>
            <person name="Quiroz J."/>
            <person name="Raj R."/>
            <person name="Weissenberger G."/>
            <person name="Xin Y."/>
            <person name="Zou X."/>
            <person name="Han Y."/>
            <person name="Richards S."/>
            <person name="Worley K."/>
            <person name="Muzny D."/>
            <person name="Gibbs R."/>
        </authorList>
    </citation>
    <scope>NUCLEOTIDE SEQUENCE</scope>
    <source>
        <strain evidence="2">Sampled in the wild</strain>
    </source>
</reference>
<protein>
    <recommendedName>
        <fullName evidence="1">PiggyBac transposable element-derived protein domain-containing protein</fullName>
    </recommendedName>
</protein>
<dbReference type="AlphaFoldDB" id="A0A8K0KFY7"/>
<proteinExistence type="predicted"/>
<gene>
    <name evidence="2" type="ORF">J437_LFUL007334</name>
</gene>
<sequence length="170" mass="19579">MLLLRQTGMDQKNYEFDSVTSIELRVYFALVILMGIVEKPTLQSYWSKDESISTPYFGNLHFVNTVTIDNNDPLKKSRPVIHMTANTFRNVYTPMSSICIAESLMKCRGRLHFIQYMRSKRARFGVKLYKLCDSSNGYINNFKIYMGKDKVGDTPASTKVVMDLMTESNL</sequence>
<dbReference type="EMBL" id="KZ308788">
    <property type="protein sequence ID" value="KAG8234175.1"/>
    <property type="molecule type" value="Genomic_DNA"/>
</dbReference>
<evidence type="ECO:0000313" key="3">
    <source>
        <dbReference type="Proteomes" id="UP000792457"/>
    </source>
</evidence>
<dbReference type="PANTHER" id="PTHR46599">
    <property type="entry name" value="PIGGYBAC TRANSPOSABLE ELEMENT-DERIVED PROTEIN 4"/>
    <property type="match status" value="1"/>
</dbReference>
<name>A0A8K0KFY7_LADFU</name>